<protein>
    <submittedName>
        <fullName evidence="2">Uncharacterized protein</fullName>
    </submittedName>
</protein>
<reference evidence="3" key="1">
    <citation type="submission" date="2010-03" db="EMBL/GenBank/DDBJ databases">
        <title>Complete sequence of Mobiluncus curtisii ATCC 43063.</title>
        <authorList>
            <person name="Muzny D."/>
            <person name="Qin X."/>
            <person name="Deng J."/>
            <person name="Jiang H."/>
            <person name="Liu Y."/>
            <person name="Qu J."/>
            <person name="Song X.-Z."/>
            <person name="Zhang L."/>
            <person name="Thornton R."/>
            <person name="Coyle M."/>
            <person name="Francisco L."/>
            <person name="Jackson L."/>
            <person name="Javaid M."/>
            <person name="Korchina V."/>
            <person name="Kovar C."/>
            <person name="Mata R."/>
            <person name="Mathew T."/>
            <person name="Ngo R."/>
            <person name="Nguyen L."/>
            <person name="Nguyen N."/>
            <person name="Okwuonu G."/>
            <person name="Ongeri F."/>
            <person name="Pham C."/>
            <person name="Simmons D."/>
            <person name="Wilczek-Boney K."/>
            <person name="Hale W."/>
            <person name="Jakkamsetti A."/>
            <person name="Pham P."/>
            <person name="Ruth R."/>
            <person name="San Lucas F."/>
            <person name="Warren J."/>
            <person name="Zhang J."/>
            <person name="Zhao Z."/>
            <person name="Zhou C."/>
            <person name="Zhu D."/>
            <person name="Lee S."/>
            <person name="Bess C."/>
            <person name="Blankenburg K."/>
            <person name="Forbes L."/>
            <person name="Fu Q."/>
            <person name="Gubbala S."/>
            <person name="Hirani K."/>
            <person name="Jayaseelan J.C."/>
            <person name="Lara F."/>
            <person name="Munidasa M."/>
            <person name="Palculict T."/>
            <person name="Patil S."/>
            <person name="Pu L.-L."/>
            <person name="Saada N."/>
            <person name="Tang L."/>
            <person name="Weissenberger G."/>
            <person name="Zhu Y."/>
            <person name="Hemphill L."/>
            <person name="Shang Y."/>
            <person name="Youmans B."/>
            <person name="Ayvaz T."/>
            <person name="Ross M."/>
            <person name="Santibanez J."/>
            <person name="Aqrawi P."/>
            <person name="Gross S."/>
            <person name="Joshi V."/>
            <person name="Fowler G."/>
            <person name="Nazareth L."/>
            <person name="Reid J."/>
            <person name="Worley K."/>
            <person name="Petrosino J."/>
            <person name="Highlander S."/>
            <person name="Gibbs R."/>
            <person name="Gibbs R."/>
        </authorList>
    </citation>
    <scope>NUCLEOTIDE SEQUENCE [LARGE SCALE GENOMIC DNA]</scope>
    <source>
        <strain evidence="3">ATCC 19194</strain>
    </source>
</reference>
<dbReference type="HOGENOM" id="CLU_2985987_0_0_6"/>
<dbReference type="Proteomes" id="UP000003085">
    <property type="component" value="Unassembled WGS sequence"/>
</dbReference>
<organism evidence="2 3">
    <name type="scientific">Acinetobacter haemolyticus ATCC 19194</name>
    <dbReference type="NCBI Taxonomy" id="707232"/>
    <lineage>
        <taxon>Bacteria</taxon>
        <taxon>Pseudomonadati</taxon>
        <taxon>Pseudomonadota</taxon>
        <taxon>Gammaproteobacteria</taxon>
        <taxon>Moraxellales</taxon>
        <taxon>Moraxellaceae</taxon>
        <taxon>Acinetobacter</taxon>
    </lineage>
</organism>
<evidence type="ECO:0000256" key="1">
    <source>
        <dbReference type="SAM" id="Phobius"/>
    </source>
</evidence>
<gene>
    <name evidence="2" type="ORF">HMP0015_2217</name>
</gene>
<dbReference type="AlphaFoldDB" id="D4XR75"/>
<keyword evidence="1" id="KW-1133">Transmembrane helix</keyword>
<feature type="transmembrane region" description="Helical" evidence="1">
    <location>
        <begin position="29"/>
        <end position="52"/>
    </location>
</feature>
<comment type="caution">
    <text evidence="2">The sequence shown here is derived from an EMBL/GenBank/DDBJ whole genome shotgun (WGS) entry which is preliminary data.</text>
</comment>
<accession>D4XR75</accession>
<keyword evidence="1" id="KW-0472">Membrane</keyword>
<evidence type="ECO:0000313" key="2">
    <source>
        <dbReference type="EMBL" id="EFF82294.1"/>
    </source>
</evidence>
<feature type="transmembrane region" description="Helical" evidence="1">
    <location>
        <begin position="5"/>
        <end position="23"/>
    </location>
</feature>
<name>D4XR75_ACIHA</name>
<evidence type="ECO:0000313" key="3">
    <source>
        <dbReference type="Proteomes" id="UP000003085"/>
    </source>
</evidence>
<keyword evidence="1" id="KW-0812">Transmembrane</keyword>
<proteinExistence type="predicted"/>
<sequence>MWLFIINIFLFLGLCFVLLHFLAGEEQHLSIIIFLAICLWVVSFFVSALHLANKIHS</sequence>
<dbReference type="EMBL" id="ADMT01000181">
    <property type="protein sequence ID" value="EFF82294.1"/>
    <property type="molecule type" value="Genomic_DNA"/>
</dbReference>